<proteinExistence type="predicted"/>
<keyword evidence="2" id="KW-1185">Reference proteome</keyword>
<reference evidence="1" key="1">
    <citation type="submission" date="2015-04" db="UniProtKB">
        <authorList>
            <consortium name="EnsemblPlants"/>
        </authorList>
    </citation>
    <scope>IDENTIFICATION</scope>
    <source>
        <strain evidence="1">SL10</strain>
    </source>
</reference>
<dbReference type="AlphaFoldDB" id="A0A0E0G3E6"/>
<name>A0A0E0G3E6_ORYNI</name>
<evidence type="ECO:0000313" key="2">
    <source>
        <dbReference type="Proteomes" id="UP000006591"/>
    </source>
</evidence>
<dbReference type="HOGENOM" id="CLU_2691994_0_0_1"/>
<dbReference type="Gramene" id="ONIVA02G09280.1">
    <property type="protein sequence ID" value="ONIVA02G09280.1"/>
    <property type="gene ID" value="ONIVA02G09280"/>
</dbReference>
<protein>
    <submittedName>
        <fullName evidence="1">Uncharacterized protein</fullName>
    </submittedName>
</protein>
<organism evidence="1">
    <name type="scientific">Oryza nivara</name>
    <name type="common">Indian wild rice</name>
    <name type="synonym">Oryza sativa f. spontanea</name>
    <dbReference type="NCBI Taxonomy" id="4536"/>
    <lineage>
        <taxon>Eukaryota</taxon>
        <taxon>Viridiplantae</taxon>
        <taxon>Streptophyta</taxon>
        <taxon>Embryophyta</taxon>
        <taxon>Tracheophyta</taxon>
        <taxon>Spermatophyta</taxon>
        <taxon>Magnoliopsida</taxon>
        <taxon>Liliopsida</taxon>
        <taxon>Poales</taxon>
        <taxon>Poaceae</taxon>
        <taxon>BOP clade</taxon>
        <taxon>Oryzoideae</taxon>
        <taxon>Oryzeae</taxon>
        <taxon>Oryzinae</taxon>
        <taxon>Oryza</taxon>
    </lineage>
</organism>
<dbReference type="Proteomes" id="UP000006591">
    <property type="component" value="Chromosome 2"/>
</dbReference>
<accession>A0A0E0G3E6</accession>
<reference evidence="1" key="2">
    <citation type="submission" date="2018-04" db="EMBL/GenBank/DDBJ databases">
        <title>OnivRS2 (Oryza nivara Reference Sequence Version 2).</title>
        <authorList>
            <person name="Zhang J."/>
            <person name="Kudrna D."/>
            <person name="Lee S."/>
            <person name="Talag J."/>
            <person name="Rajasekar S."/>
            <person name="Welchert J."/>
            <person name="Hsing Y.-I."/>
            <person name="Wing R.A."/>
        </authorList>
    </citation>
    <scope>NUCLEOTIDE SEQUENCE [LARGE SCALE GENOMIC DNA]</scope>
    <source>
        <strain evidence="1">SL10</strain>
    </source>
</reference>
<evidence type="ECO:0000313" key="1">
    <source>
        <dbReference type="EnsemblPlants" id="ONIVA02G09280.1"/>
    </source>
</evidence>
<sequence length="74" mass="8003">MGTALCKRPSRAKNHPLGGRWIAHMTAQKRFAIAKGEAGDLQKPEEKNNTGEREALLLLMSKQLKSSSATASPS</sequence>
<dbReference type="EnsemblPlants" id="ONIVA02G09280.1">
    <property type="protein sequence ID" value="ONIVA02G09280.1"/>
    <property type="gene ID" value="ONIVA02G09280"/>
</dbReference>